<comment type="subcellular location">
    <subcellularLocation>
        <location evidence="1">Membrane</location>
        <topology evidence="1">Multi-pass membrane protein</topology>
    </subcellularLocation>
</comment>
<feature type="transmembrane region" description="Helical" evidence="5">
    <location>
        <begin position="399"/>
        <end position="426"/>
    </location>
</feature>
<evidence type="ECO:0000313" key="8">
    <source>
        <dbReference type="Proteomes" id="UP000435649"/>
    </source>
</evidence>
<evidence type="ECO:0000256" key="2">
    <source>
        <dbReference type="ARBA" id="ARBA00022692"/>
    </source>
</evidence>
<evidence type="ECO:0000313" key="7">
    <source>
        <dbReference type="EMBL" id="MST95823.1"/>
    </source>
</evidence>
<evidence type="ECO:0000256" key="4">
    <source>
        <dbReference type="ARBA" id="ARBA00023136"/>
    </source>
</evidence>
<dbReference type="PANTHER" id="PTHR37422">
    <property type="entry name" value="TEICHURONIC ACID BIOSYNTHESIS PROTEIN TUAE"/>
    <property type="match status" value="1"/>
</dbReference>
<keyword evidence="7" id="KW-0436">Ligase</keyword>
<dbReference type="AlphaFoldDB" id="A0A844FY66"/>
<dbReference type="RefSeq" id="WP_154416836.1">
    <property type="nucleotide sequence ID" value="NZ_VUNS01000002.1"/>
</dbReference>
<evidence type="ECO:0000256" key="5">
    <source>
        <dbReference type="SAM" id="Phobius"/>
    </source>
</evidence>
<keyword evidence="4 5" id="KW-0472">Membrane</keyword>
<keyword evidence="2 5" id="KW-0812">Transmembrane</keyword>
<keyword evidence="8" id="KW-1185">Reference proteome</keyword>
<sequence>MPVLPPASGHRGVDLAAVLADRGGTDLEKALAMTQSDVIGGIAAVPAQDETECWSKGDVFIVWLIGCVTILRNTTLGIPVPLPVYYGIWGVGAGWTLLRMPGKALQVNPAAAVLGLAAVCSIIANDIPEFFHPWLRLLGWGMVMFLTSNLLDSGYLRQFRLHLSRTFDWLLAAGVGVSLLSCAIPFLPQYYGSQLHGIFSQPMLCGPFAAITAIWALYQARLHGNRRWLWLGAACMATAAAMLSGSRGAVAGLICGVLFFIFFNTRKHLAMLQIAVLIGIAAATFSRWDDAAETLWEKTQAGLERSNSIFDSRASKWEVQWEDFTEHPVLGNGFANSSDYFFLSMDNAGVEPGSGWIYVLASTGIFGGVCVAAMIFRLWAVFLHKSHDVNLETVFRMAVLAFFMIHLCIEGYIFFAGSPLCVLFWLTQGRCSDLLSSPSRSPEP</sequence>
<feature type="transmembrane region" description="Helical" evidence="5">
    <location>
        <begin position="230"/>
        <end position="263"/>
    </location>
</feature>
<feature type="domain" description="O-antigen ligase-related" evidence="6">
    <location>
        <begin position="236"/>
        <end position="371"/>
    </location>
</feature>
<dbReference type="Proteomes" id="UP000435649">
    <property type="component" value="Unassembled WGS sequence"/>
</dbReference>
<dbReference type="InterPro" id="IPR007016">
    <property type="entry name" value="O-antigen_ligase-rel_domated"/>
</dbReference>
<dbReference type="GO" id="GO:0016874">
    <property type="term" value="F:ligase activity"/>
    <property type="evidence" value="ECO:0007669"/>
    <property type="project" value="UniProtKB-KW"/>
</dbReference>
<organism evidence="7 8">
    <name type="scientific">Victivallis lenta</name>
    <dbReference type="NCBI Taxonomy" id="2606640"/>
    <lineage>
        <taxon>Bacteria</taxon>
        <taxon>Pseudomonadati</taxon>
        <taxon>Lentisphaerota</taxon>
        <taxon>Lentisphaeria</taxon>
        <taxon>Victivallales</taxon>
        <taxon>Victivallaceae</taxon>
        <taxon>Victivallis</taxon>
    </lineage>
</organism>
<feature type="transmembrane region" description="Helical" evidence="5">
    <location>
        <begin position="269"/>
        <end position="288"/>
    </location>
</feature>
<accession>A0A844FY66</accession>
<reference evidence="7 8" key="1">
    <citation type="submission" date="2019-08" db="EMBL/GenBank/DDBJ databases">
        <title>In-depth cultivation of the pig gut microbiome towards novel bacterial diversity and tailored functional studies.</title>
        <authorList>
            <person name="Wylensek D."/>
            <person name="Hitch T.C.A."/>
            <person name="Clavel T."/>
        </authorList>
    </citation>
    <scope>NUCLEOTIDE SEQUENCE [LARGE SCALE GENOMIC DNA]</scope>
    <source>
        <strain evidence="7 8">BBE-744-WT-12</strain>
    </source>
</reference>
<evidence type="ECO:0000256" key="1">
    <source>
        <dbReference type="ARBA" id="ARBA00004141"/>
    </source>
</evidence>
<dbReference type="PANTHER" id="PTHR37422:SF13">
    <property type="entry name" value="LIPOPOLYSACCHARIDE BIOSYNTHESIS PROTEIN PA4999-RELATED"/>
    <property type="match status" value="1"/>
</dbReference>
<feature type="transmembrane region" description="Helical" evidence="5">
    <location>
        <begin position="199"/>
        <end position="218"/>
    </location>
</feature>
<name>A0A844FY66_9BACT</name>
<feature type="transmembrane region" description="Helical" evidence="5">
    <location>
        <begin position="355"/>
        <end position="379"/>
    </location>
</feature>
<feature type="transmembrane region" description="Helical" evidence="5">
    <location>
        <begin position="107"/>
        <end position="125"/>
    </location>
</feature>
<evidence type="ECO:0000259" key="6">
    <source>
        <dbReference type="Pfam" id="PF04932"/>
    </source>
</evidence>
<dbReference type="EMBL" id="VUNS01000002">
    <property type="protein sequence ID" value="MST95823.1"/>
    <property type="molecule type" value="Genomic_DNA"/>
</dbReference>
<feature type="transmembrane region" description="Helical" evidence="5">
    <location>
        <begin position="167"/>
        <end position="187"/>
    </location>
</feature>
<dbReference type="GO" id="GO:0016020">
    <property type="term" value="C:membrane"/>
    <property type="evidence" value="ECO:0007669"/>
    <property type="project" value="UniProtKB-SubCell"/>
</dbReference>
<comment type="caution">
    <text evidence="7">The sequence shown here is derived from an EMBL/GenBank/DDBJ whole genome shotgun (WGS) entry which is preliminary data.</text>
</comment>
<protein>
    <submittedName>
        <fullName evidence="7">O-antigen ligase family protein</fullName>
    </submittedName>
</protein>
<dbReference type="Pfam" id="PF04932">
    <property type="entry name" value="Wzy_C"/>
    <property type="match status" value="1"/>
</dbReference>
<keyword evidence="3 5" id="KW-1133">Transmembrane helix</keyword>
<gene>
    <name evidence="7" type="ORF">FYJ85_02040</name>
</gene>
<feature type="transmembrane region" description="Helical" evidence="5">
    <location>
        <begin position="137"/>
        <end position="155"/>
    </location>
</feature>
<evidence type="ECO:0000256" key="3">
    <source>
        <dbReference type="ARBA" id="ARBA00022989"/>
    </source>
</evidence>
<dbReference type="InterPro" id="IPR051533">
    <property type="entry name" value="WaaL-like"/>
</dbReference>
<proteinExistence type="predicted"/>